<evidence type="ECO:0000256" key="1">
    <source>
        <dbReference type="SAM" id="MobiDB-lite"/>
    </source>
</evidence>
<dbReference type="STRING" id="1676925.ENSPKIP00000017191"/>
<evidence type="ECO:0000313" key="2">
    <source>
        <dbReference type="Ensembl" id="ENSPKIP00000017191.1"/>
    </source>
</evidence>
<feature type="compositionally biased region" description="Basic and acidic residues" evidence="1">
    <location>
        <begin position="226"/>
        <end position="235"/>
    </location>
</feature>
<dbReference type="PANTHER" id="PTHR37984">
    <property type="entry name" value="PROTEIN CBG26694"/>
    <property type="match status" value="1"/>
</dbReference>
<dbReference type="PANTHER" id="PTHR37984:SF8">
    <property type="entry name" value="CCHC-TYPE DOMAIN-CONTAINING PROTEIN"/>
    <property type="match status" value="1"/>
</dbReference>
<proteinExistence type="predicted"/>
<accession>A0A3B3RHQ5</accession>
<dbReference type="Gene3D" id="3.30.420.10">
    <property type="entry name" value="Ribonuclease H-like superfamily/Ribonuclease H"/>
    <property type="match status" value="1"/>
</dbReference>
<dbReference type="InterPro" id="IPR036397">
    <property type="entry name" value="RNaseH_sf"/>
</dbReference>
<reference evidence="2" key="2">
    <citation type="submission" date="2025-09" db="UniProtKB">
        <authorList>
            <consortium name="Ensembl"/>
        </authorList>
    </citation>
    <scope>IDENTIFICATION</scope>
</reference>
<name>A0A3B3RHQ5_9TELE</name>
<feature type="region of interest" description="Disordered" evidence="1">
    <location>
        <begin position="131"/>
        <end position="151"/>
    </location>
</feature>
<dbReference type="GeneTree" id="ENSGT01120000276713"/>
<protein>
    <recommendedName>
        <fullName evidence="4">Integrase catalytic domain-containing protein</fullName>
    </recommendedName>
</protein>
<feature type="region of interest" description="Disordered" evidence="1">
    <location>
        <begin position="191"/>
        <end position="235"/>
    </location>
</feature>
<dbReference type="AlphaFoldDB" id="A0A3B3RHQ5"/>
<keyword evidence="3" id="KW-1185">Reference proteome</keyword>
<feature type="compositionally biased region" description="Basic and acidic residues" evidence="1">
    <location>
        <begin position="140"/>
        <end position="151"/>
    </location>
</feature>
<organism evidence="2 3">
    <name type="scientific">Paramormyrops kingsleyae</name>
    <dbReference type="NCBI Taxonomy" id="1676925"/>
    <lineage>
        <taxon>Eukaryota</taxon>
        <taxon>Metazoa</taxon>
        <taxon>Chordata</taxon>
        <taxon>Craniata</taxon>
        <taxon>Vertebrata</taxon>
        <taxon>Euteleostomi</taxon>
        <taxon>Actinopterygii</taxon>
        <taxon>Neopterygii</taxon>
        <taxon>Teleostei</taxon>
        <taxon>Osteoglossocephala</taxon>
        <taxon>Osteoglossomorpha</taxon>
        <taxon>Osteoglossiformes</taxon>
        <taxon>Mormyridae</taxon>
        <taxon>Paramormyrops</taxon>
    </lineage>
</organism>
<dbReference type="Proteomes" id="UP000261540">
    <property type="component" value="Unplaced"/>
</dbReference>
<dbReference type="GO" id="GO:0003676">
    <property type="term" value="F:nucleic acid binding"/>
    <property type="evidence" value="ECO:0007669"/>
    <property type="project" value="InterPro"/>
</dbReference>
<evidence type="ECO:0000313" key="3">
    <source>
        <dbReference type="Proteomes" id="UP000261540"/>
    </source>
</evidence>
<reference evidence="2" key="1">
    <citation type="submission" date="2025-08" db="UniProtKB">
        <authorList>
            <consortium name="Ensembl"/>
        </authorList>
    </citation>
    <scope>IDENTIFICATION</scope>
</reference>
<dbReference type="Ensembl" id="ENSPKIT00000041699.1">
    <property type="protein sequence ID" value="ENSPKIP00000017191.1"/>
    <property type="gene ID" value="ENSPKIG00000003213.1"/>
</dbReference>
<dbReference type="InterPro" id="IPR050951">
    <property type="entry name" value="Retrovirus_Pol_polyprotein"/>
</dbReference>
<sequence length="235" mass="27134">MAPLSKAVITSMKAIFTRHGMPGEVFTYNRPQFSNESFRRFAEEWSSCAYNIKSSLPTVKWVSRIISSDAELLVYRTTLQECGMSPDRLLMGRRLRSNLPNQERLLTTQDGEKVRRLKEQQKAKQEFYYDRGTRSLPDLHTGDQERLKDKTNTWAQKGTILNEGQPRSHNVQIEDGAVLRWIRRDIMGPVKAEQRTDDAAGQPSYSENPLPEAQEQPLRRSSRNVEPSERLTEHI</sequence>
<evidence type="ECO:0008006" key="4">
    <source>
        <dbReference type="Google" id="ProtNLM"/>
    </source>
</evidence>